<evidence type="ECO:0000256" key="2">
    <source>
        <dbReference type="RuleBase" id="RU364000"/>
    </source>
</evidence>
<dbReference type="SUPFAM" id="SSF50129">
    <property type="entry name" value="GroES-like"/>
    <property type="match status" value="1"/>
</dbReference>
<evidence type="ECO:0000259" key="3">
    <source>
        <dbReference type="SMART" id="SM00829"/>
    </source>
</evidence>
<dbReference type="EMBL" id="AHAE01000023">
    <property type="protein sequence ID" value="EJZ82646.1"/>
    <property type="molecule type" value="Genomic_DNA"/>
</dbReference>
<dbReference type="GO" id="GO:0008270">
    <property type="term" value="F:zinc ion binding"/>
    <property type="evidence" value="ECO:0007669"/>
    <property type="project" value="InterPro"/>
</dbReference>
<dbReference type="Pfam" id="PF13602">
    <property type="entry name" value="ADH_zinc_N_2"/>
    <property type="match status" value="1"/>
</dbReference>
<feature type="domain" description="Enoyl reductase (ER)" evidence="3">
    <location>
        <begin position="3"/>
        <end position="324"/>
    </location>
</feature>
<dbReference type="HOGENOM" id="CLU_026673_3_0_11"/>
<dbReference type="PANTHER" id="PTHR44154">
    <property type="entry name" value="QUINONE OXIDOREDUCTASE"/>
    <property type="match status" value="1"/>
</dbReference>
<reference evidence="5 6" key="2">
    <citation type="submission" date="2012-08" db="EMBL/GenBank/DDBJ databases">
        <title>The Genome Sequence of Turicella otitidis ATCC 51513.</title>
        <authorList>
            <consortium name="The Broad Institute Genome Sequencing Platform"/>
            <person name="Earl A."/>
            <person name="Ward D."/>
            <person name="Feldgarden M."/>
            <person name="Gevers D."/>
            <person name="Huys G."/>
            <person name="Walker B."/>
            <person name="Young S.K."/>
            <person name="Zeng Q."/>
            <person name="Gargeya S."/>
            <person name="Fitzgerald M."/>
            <person name="Haas B."/>
            <person name="Abouelleil A."/>
            <person name="Alvarado L."/>
            <person name="Arachchi H.M."/>
            <person name="Berlin A.M."/>
            <person name="Chapman S.B."/>
            <person name="Goldberg J."/>
            <person name="Griggs A."/>
            <person name="Gujja S."/>
            <person name="Hansen M."/>
            <person name="Howarth C."/>
            <person name="Imamovic A."/>
            <person name="Larimer J."/>
            <person name="McCowen C."/>
            <person name="Montmayeur A."/>
            <person name="Murphy C."/>
            <person name="Neiman D."/>
            <person name="Pearson M."/>
            <person name="Priest M."/>
            <person name="Roberts A."/>
            <person name="Saif S."/>
            <person name="Shea T."/>
            <person name="Sisk P."/>
            <person name="Sykes S."/>
            <person name="Wortman J."/>
            <person name="Nusbaum C."/>
            <person name="Birren B."/>
        </authorList>
    </citation>
    <scope>NUCLEOTIDE SEQUENCE [LARGE SCALE GENOMIC DNA]</scope>
    <source>
        <strain evidence="5 6">ATCC 51513</strain>
    </source>
</reference>
<dbReference type="InterPro" id="IPR036291">
    <property type="entry name" value="NAD(P)-bd_dom_sf"/>
</dbReference>
<gene>
    <name evidence="4" type="ORF">BN46_0140</name>
    <name evidence="5" type="ORF">HMPREF9719_00414</name>
</gene>
<proteinExistence type="inferred from homology"/>
<sequence length="326" mass="35422">MLGAMKAVTVSPTALTDAELPDPTPGDNDLLVAVEAVSVNPIDYKMRARYERDADGTKVLGFDAVGTVKEVGKKATGFQPGDRVFYAGAQHRQGTNAELHVVDHRIAAHAPESLSAADAASLPLVSLTAYEGLFDRLQVPETGTPSILVVGGAGGVGSQVSQLANALTDAFVFSTFSRRESRDWLEKVGAHRLVDHSGNLVDALKENLVDYIFSTHSNGRAEEYAALLRPQGKVLLIDSPKDFTYEAFKQKSISVHWESMFTRPNFETEDIARQQEILATVARLADEGKIRPLTTTILEGLSAETFERAHELLKTDRSIGKLVVTY</sequence>
<dbReference type="OrthoDB" id="3175656at2"/>
<protein>
    <recommendedName>
        <fullName evidence="2">Zinc-type alcohol dehydrogenase-like protein</fullName>
    </recommendedName>
</protein>
<dbReference type="STRING" id="29321.AAV33_07015"/>
<dbReference type="InterPro" id="IPR013154">
    <property type="entry name" value="ADH-like_N"/>
</dbReference>
<dbReference type="Pfam" id="PF08240">
    <property type="entry name" value="ADH_N"/>
    <property type="match status" value="1"/>
</dbReference>
<comment type="similarity">
    <text evidence="2">Belongs to the zinc-containing alcohol dehydrogenase family. Quinone oxidoreductase subfamily.</text>
</comment>
<organism evidence="4 7">
    <name type="scientific">Corynebacterium otitidis ATCC 51513</name>
    <dbReference type="NCBI Taxonomy" id="883169"/>
    <lineage>
        <taxon>Bacteria</taxon>
        <taxon>Bacillati</taxon>
        <taxon>Actinomycetota</taxon>
        <taxon>Actinomycetes</taxon>
        <taxon>Mycobacteriales</taxon>
        <taxon>Corynebacteriaceae</taxon>
        <taxon>Corynebacterium</taxon>
    </lineage>
</organism>
<dbReference type="InterPro" id="IPR020843">
    <property type="entry name" value="ER"/>
</dbReference>
<evidence type="ECO:0000313" key="6">
    <source>
        <dbReference type="Proteomes" id="UP000006078"/>
    </source>
</evidence>
<dbReference type="Gene3D" id="3.40.50.720">
    <property type="entry name" value="NAD(P)-binding Rossmann-like Domain"/>
    <property type="match status" value="1"/>
</dbReference>
<keyword evidence="2" id="KW-0479">Metal-binding</keyword>
<keyword evidence="1" id="KW-0521">NADP</keyword>
<dbReference type="Proteomes" id="UP000006078">
    <property type="component" value="Unassembled WGS sequence"/>
</dbReference>
<dbReference type="InterPro" id="IPR051603">
    <property type="entry name" value="Zinc-ADH_QOR/CCCR"/>
</dbReference>
<dbReference type="PANTHER" id="PTHR44154:SF1">
    <property type="entry name" value="QUINONE OXIDOREDUCTASE"/>
    <property type="match status" value="1"/>
</dbReference>
<keyword evidence="2 4" id="KW-0560">Oxidoreductase</keyword>
<dbReference type="SMART" id="SM00829">
    <property type="entry name" value="PKS_ER"/>
    <property type="match status" value="1"/>
</dbReference>
<dbReference type="InterPro" id="IPR014182">
    <property type="entry name" value="ADH_Zn_typ-1"/>
</dbReference>
<evidence type="ECO:0000313" key="5">
    <source>
        <dbReference type="EMBL" id="EJZ82646.1"/>
    </source>
</evidence>
<dbReference type="EMBL" id="CAJZ01000022">
    <property type="protein sequence ID" value="CCI82891.1"/>
    <property type="molecule type" value="Genomic_DNA"/>
</dbReference>
<dbReference type="Gene3D" id="3.90.180.10">
    <property type="entry name" value="Medium-chain alcohol dehydrogenases, catalytic domain"/>
    <property type="match status" value="1"/>
</dbReference>
<evidence type="ECO:0000313" key="4">
    <source>
        <dbReference type="EMBL" id="CCI82891.1"/>
    </source>
</evidence>
<comment type="caution">
    <text evidence="4">The sequence shown here is derived from an EMBL/GenBank/DDBJ whole genome shotgun (WGS) entry which is preliminary data.</text>
</comment>
<evidence type="ECO:0000313" key="7">
    <source>
        <dbReference type="Proteomes" id="UP000011016"/>
    </source>
</evidence>
<reference evidence="4 7" key="1">
    <citation type="journal article" date="2012" name="J. Bacteriol.">
        <title>Draft Genome Sequence of Turicella otitidis ATCC 51513, Isolated from Middle Ear Fluid from a Child with Otitis Media.</title>
        <authorList>
            <person name="Brinkrolf K."/>
            <person name="Schneider J."/>
            <person name="Knecht M."/>
            <person name="Ruckert C."/>
            <person name="Tauch A."/>
        </authorList>
    </citation>
    <scope>NUCLEOTIDE SEQUENCE [LARGE SCALE GENOMIC DNA]</scope>
    <source>
        <strain evidence="4 7">ATCC 51513</strain>
    </source>
</reference>
<dbReference type="AlphaFoldDB" id="I7JVI4"/>
<accession>I7JVI4</accession>
<dbReference type="Proteomes" id="UP000011016">
    <property type="component" value="Unassembled WGS sequence"/>
</dbReference>
<name>I7JVI4_9CORY</name>
<dbReference type="NCBIfam" id="TIGR02817">
    <property type="entry name" value="adh_fam_1"/>
    <property type="match status" value="1"/>
</dbReference>
<dbReference type="PATRIC" id="fig|883169.3.peg.389"/>
<dbReference type="InterPro" id="IPR011032">
    <property type="entry name" value="GroES-like_sf"/>
</dbReference>
<evidence type="ECO:0000256" key="1">
    <source>
        <dbReference type="ARBA" id="ARBA00022857"/>
    </source>
</evidence>
<dbReference type="CDD" id="cd08252">
    <property type="entry name" value="AL_MDR"/>
    <property type="match status" value="1"/>
</dbReference>
<keyword evidence="6" id="KW-1185">Reference proteome</keyword>
<keyword evidence="2" id="KW-0862">Zinc</keyword>
<dbReference type="GO" id="GO:0016491">
    <property type="term" value="F:oxidoreductase activity"/>
    <property type="evidence" value="ECO:0007669"/>
    <property type="project" value="UniProtKB-KW"/>
</dbReference>
<dbReference type="SUPFAM" id="SSF51735">
    <property type="entry name" value="NAD(P)-binding Rossmann-fold domains"/>
    <property type="match status" value="1"/>
</dbReference>
<dbReference type="eggNOG" id="COG0604">
    <property type="taxonomic scope" value="Bacteria"/>
</dbReference>